<accession>A0A942I1W9</accession>
<dbReference type="Pfam" id="PF00150">
    <property type="entry name" value="Cellulase"/>
    <property type="match status" value="1"/>
</dbReference>
<dbReference type="InterPro" id="IPR017853">
    <property type="entry name" value="GH"/>
</dbReference>
<dbReference type="GO" id="GO:0030245">
    <property type="term" value="P:cellulose catabolic process"/>
    <property type="evidence" value="ECO:0007669"/>
    <property type="project" value="UniProtKB-KW"/>
</dbReference>
<evidence type="ECO:0000256" key="3">
    <source>
        <dbReference type="ARBA" id="ARBA00023001"/>
    </source>
</evidence>
<gene>
    <name evidence="10" type="ORF">KEU06_03935</name>
</gene>
<dbReference type="Proteomes" id="UP000680348">
    <property type="component" value="Unassembled WGS sequence"/>
</dbReference>
<evidence type="ECO:0000259" key="9">
    <source>
        <dbReference type="Pfam" id="PF00150"/>
    </source>
</evidence>
<dbReference type="GO" id="GO:0008422">
    <property type="term" value="F:beta-glucosidase activity"/>
    <property type="evidence" value="ECO:0007669"/>
    <property type="project" value="TreeGrafter"/>
</dbReference>
<comment type="similarity">
    <text evidence="1 7">Belongs to the glycosyl hydrolase 5 (cellulase A) family.</text>
</comment>
<keyword evidence="2 7" id="KW-0378">Hydrolase</keyword>
<evidence type="ECO:0000313" key="11">
    <source>
        <dbReference type="Proteomes" id="UP000680348"/>
    </source>
</evidence>
<keyword evidence="6" id="KW-0624">Polysaccharide degradation</keyword>
<evidence type="ECO:0000256" key="8">
    <source>
        <dbReference type="SAM" id="SignalP"/>
    </source>
</evidence>
<dbReference type="InterPro" id="IPR001547">
    <property type="entry name" value="Glyco_hydro_5"/>
</dbReference>
<feature type="chain" id="PRO_5037060562" evidence="8">
    <location>
        <begin position="28"/>
        <end position="416"/>
    </location>
</feature>
<keyword evidence="11" id="KW-1185">Reference proteome</keyword>
<sequence>MAPMTLMIKAWLLATAMLVTAAQPGLAAEFSAKRGINLDIWVTWPPEEKWGDREALLPYPEWRKFLKPSDLEALKAAGFDFVRMPVDPAPFLSERAEALVDDLLASVLESARMVNRAGLKVVIDMHLVPAGGGRTIGTREVLADDALFERYLEILRRTARTLAMEDPSLVALEFMNEPTMGCEGEEAHAWADRLQRLFAAARSSATRLTLVLSGSCWSTAEGLAAVDPGAFPDSNLMWDFHSYDPFLLTHQGASWADDFIRYVTGLPFPLDSVPREELDAAVSRIKTVINAEAPWTRRTGMKAYLDELIASLDTKEELSAAMELPFKTVDAWARKHGMEPKDILLGEFGMIRQEYGNDYVVPAAQRAAYVREMIRLAEKRGYAWSLWSYGGAFGIVEEFEGRRAESAVLDMIRSLP</sequence>
<protein>
    <submittedName>
        <fullName evidence="10">Cellulase family glycosylhydrolase</fullName>
    </submittedName>
</protein>
<dbReference type="PANTHER" id="PTHR31297">
    <property type="entry name" value="GLUCAN ENDO-1,6-BETA-GLUCOSIDASE B"/>
    <property type="match status" value="1"/>
</dbReference>
<dbReference type="PANTHER" id="PTHR31297:SF41">
    <property type="entry name" value="ENDOGLUCANASE, PUTATIVE (AFU_ORTHOLOGUE AFUA_5G01830)-RELATED"/>
    <property type="match status" value="1"/>
</dbReference>
<dbReference type="RefSeq" id="WP_188253347.1">
    <property type="nucleotide sequence ID" value="NZ_JABVCF010000002.1"/>
</dbReference>
<evidence type="ECO:0000256" key="5">
    <source>
        <dbReference type="ARBA" id="ARBA00023295"/>
    </source>
</evidence>
<evidence type="ECO:0000256" key="7">
    <source>
        <dbReference type="RuleBase" id="RU361153"/>
    </source>
</evidence>
<evidence type="ECO:0000256" key="6">
    <source>
        <dbReference type="ARBA" id="ARBA00023326"/>
    </source>
</evidence>
<proteinExistence type="inferred from homology"/>
<keyword evidence="3" id="KW-0136">Cellulose degradation</keyword>
<feature type="domain" description="Glycoside hydrolase family 5" evidence="9">
    <location>
        <begin position="69"/>
        <end position="391"/>
    </location>
</feature>
<evidence type="ECO:0000256" key="4">
    <source>
        <dbReference type="ARBA" id="ARBA00023277"/>
    </source>
</evidence>
<comment type="caution">
    <text evidence="10">The sequence shown here is derived from an EMBL/GenBank/DDBJ whole genome shotgun (WGS) entry which is preliminary data.</text>
</comment>
<dbReference type="EMBL" id="JAGWCR010000002">
    <property type="protein sequence ID" value="MBS3647778.1"/>
    <property type="molecule type" value="Genomic_DNA"/>
</dbReference>
<keyword evidence="8" id="KW-0732">Signal</keyword>
<feature type="signal peptide" evidence="8">
    <location>
        <begin position="1"/>
        <end position="27"/>
    </location>
</feature>
<reference evidence="10" key="1">
    <citation type="submission" date="2021-04" db="EMBL/GenBank/DDBJ databases">
        <title>Pseudaminobacter soli sp. nov., isolated from paddy soil contaminated by heavy metals.</title>
        <authorList>
            <person name="Zhang K."/>
        </authorList>
    </citation>
    <scope>NUCLEOTIDE SEQUENCE</scope>
    <source>
        <strain evidence="10">19-2017</strain>
    </source>
</reference>
<keyword evidence="4" id="KW-0119">Carbohydrate metabolism</keyword>
<organism evidence="10 11">
    <name type="scientific">Pseudaminobacter soli</name>
    <name type="common">ex Zhang et al. 2022</name>
    <dbReference type="NCBI Taxonomy" id="2831468"/>
    <lineage>
        <taxon>Bacteria</taxon>
        <taxon>Pseudomonadati</taxon>
        <taxon>Pseudomonadota</taxon>
        <taxon>Alphaproteobacteria</taxon>
        <taxon>Hyphomicrobiales</taxon>
        <taxon>Phyllobacteriaceae</taxon>
        <taxon>Pseudaminobacter</taxon>
    </lineage>
</organism>
<dbReference type="InterPro" id="IPR050386">
    <property type="entry name" value="Glycosyl_hydrolase_5"/>
</dbReference>
<evidence type="ECO:0000256" key="2">
    <source>
        <dbReference type="ARBA" id="ARBA00022801"/>
    </source>
</evidence>
<dbReference type="Gene3D" id="3.20.20.80">
    <property type="entry name" value="Glycosidases"/>
    <property type="match status" value="1"/>
</dbReference>
<dbReference type="SUPFAM" id="SSF51445">
    <property type="entry name" value="(Trans)glycosidases"/>
    <property type="match status" value="1"/>
</dbReference>
<dbReference type="GO" id="GO:0005576">
    <property type="term" value="C:extracellular region"/>
    <property type="evidence" value="ECO:0007669"/>
    <property type="project" value="TreeGrafter"/>
</dbReference>
<dbReference type="GO" id="GO:0009986">
    <property type="term" value="C:cell surface"/>
    <property type="evidence" value="ECO:0007669"/>
    <property type="project" value="TreeGrafter"/>
</dbReference>
<keyword evidence="5 7" id="KW-0326">Glycosidase</keyword>
<evidence type="ECO:0000256" key="1">
    <source>
        <dbReference type="ARBA" id="ARBA00005641"/>
    </source>
</evidence>
<evidence type="ECO:0000313" key="10">
    <source>
        <dbReference type="EMBL" id="MBS3647778.1"/>
    </source>
</evidence>
<dbReference type="AlphaFoldDB" id="A0A942I1W9"/>
<name>A0A942I1W9_9HYPH</name>